<dbReference type="InterPro" id="IPR027385">
    <property type="entry name" value="Beta-barrel_OMP"/>
</dbReference>
<protein>
    <submittedName>
        <fullName evidence="4">Outer membrane beta-barrel protein</fullName>
    </submittedName>
</protein>
<dbReference type="SUPFAM" id="SSF56925">
    <property type="entry name" value="OMPA-like"/>
    <property type="match status" value="1"/>
</dbReference>
<dbReference type="RefSeq" id="WP_171226110.1">
    <property type="nucleotide sequence ID" value="NZ_CP053085.1"/>
</dbReference>
<dbReference type="AlphaFoldDB" id="A0A6M4IT17"/>
<reference evidence="4 5" key="1">
    <citation type="submission" date="2020-05" db="EMBL/GenBank/DDBJ databases">
        <title>Complete genome sequence of Gemmatimonas greenlandica TET16.</title>
        <authorList>
            <person name="Zeng Y."/>
        </authorList>
    </citation>
    <scope>NUCLEOTIDE SEQUENCE [LARGE SCALE GENOMIC DNA]</scope>
    <source>
        <strain evidence="4 5">TET16</strain>
    </source>
</reference>
<gene>
    <name evidence="4" type="ORF">HKW67_14735</name>
</gene>
<evidence type="ECO:0000259" key="3">
    <source>
        <dbReference type="Pfam" id="PF13505"/>
    </source>
</evidence>
<dbReference type="InterPro" id="IPR011250">
    <property type="entry name" value="OMP/PagP_B-barrel"/>
</dbReference>
<evidence type="ECO:0000313" key="5">
    <source>
        <dbReference type="Proteomes" id="UP000500938"/>
    </source>
</evidence>
<evidence type="ECO:0000256" key="1">
    <source>
        <dbReference type="ARBA" id="ARBA00022729"/>
    </source>
</evidence>
<dbReference type="Pfam" id="PF13505">
    <property type="entry name" value="OMP_b-brl"/>
    <property type="match status" value="1"/>
</dbReference>
<dbReference type="Proteomes" id="UP000500938">
    <property type="component" value="Chromosome"/>
</dbReference>
<accession>A0A6M4IT17</accession>
<feature type="signal peptide" evidence="2">
    <location>
        <begin position="1"/>
        <end position="22"/>
    </location>
</feature>
<dbReference type="KEGG" id="ggr:HKW67_14735"/>
<organism evidence="4 5">
    <name type="scientific">Gemmatimonas groenlandica</name>
    <dbReference type="NCBI Taxonomy" id="2732249"/>
    <lineage>
        <taxon>Bacteria</taxon>
        <taxon>Pseudomonadati</taxon>
        <taxon>Gemmatimonadota</taxon>
        <taxon>Gemmatimonadia</taxon>
        <taxon>Gemmatimonadales</taxon>
        <taxon>Gemmatimonadaceae</taxon>
        <taxon>Gemmatimonas</taxon>
    </lineage>
</organism>
<proteinExistence type="predicted"/>
<dbReference type="EMBL" id="CP053085">
    <property type="protein sequence ID" value="QJR36677.1"/>
    <property type="molecule type" value="Genomic_DNA"/>
</dbReference>
<dbReference type="Gene3D" id="2.40.160.20">
    <property type="match status" value="1"/>
</dbReference>
<name>A0A6M4IT17_9BACT</name>
<keyword evidence="5" id="KW-1185">Reference proteome</keyword>
<evidence type="ECO:0000256" key="2">
    <source>
        <dbReference type="SAM" id="SignalP"/>
    </source>
</evidence>
<evidence type="ECO:0000313" key="4">
    <source>
        <dbReference type="EMBL" id="QJR36677.1"/>
    </source>
</evidence>
<sequence>MPRSLRLFTVALSLAVPALLSAQSAARPVSFGLSGGVSLPSGDLGDAADAGYVIAGHVYYKPTTIQALRFRGDVSFDRWAIKNTLAGADASTRNVGIVANALYDFAGNGTSPVKPYLLAGLGLYNNKTSSAASSDGGGSTDIGIQVGGGMEYQLSGFATFVEAKYVNTFSGSGVSWIPLSFGVRF</sequence>
<feature type="domain" description="Outer membrane protein beta-barrel" evidence="3">
    <location>
        <begin position="12"/>
        <end position="169"/>
    </location>
</feature>
<keyword evidence="1 2" id="KW-0732">Signal</keyword>
<feature type="chain" id="PRO_5026924128" evidence="2">
    <location>
        <begin position="23"/>
        <end position="185"/>
    </location>
</feature>